<reference evidence="1 2" key="1">
    <citation type="submission" date="2016-10" db="EMBL/GenBank/DDBJ databases">
        <authorList>
            <person name="de Groot N.N."/>
        </authorList>
    </citation>
    <scope>NUCLEOTIDE SEQUENCE [LARGE SCALE GENOMIC DNA]</scope>
    <source>
        <strain evidence="1 2">JCM 19513</strain>
    </source>
</reference>
<organism evidence="1 2">
    <name type="scientific">Atopomonas hussainii</name>
    <dbReference type="NCBI Taxonomy" id="1429083"/>
    <lineage>
        <taxon>Bacteria</taxon>
        <taxon>Pseudomonadati</taxon>
        <taxon>Pseudomonadota</taxon>
        <taxon>Gammaproteobacteria</taxon>
        <taxon>Pseudomonadales</taxon>
        <taxon>Pseudomonadaceae</taxon>
        <taxon>Atopomonas</taxon>
    </lineage>
</organism>
<dbReference type="Gene3D" id="3.30.980.10">
    <property type="entry name" value="Threonyl-trna Synthetase, Chain A, domain 2"/>
    <property type="match status" value="1"/>
</dbReference>
<dbReference type="InterPro" id="IPR009000">
    <property type="entry name" value="Transl_B-barrel_sf"/>
</dbReference>
<proteinExistence type="predicted"/>
<evidence type="ECO:0000313" key="2">
    <source>
        <dbReference type="Proteomes" id="UP000185766"/>
    </source>
</evidence>
<dbReference type="SUPFAM" id="SSF55186">
    <property type="entry name" value="ThrRS/AlaRS common domain"/>
    <property type="match status" value="1"/>
</dbReference>
<accession>A0A1H7TCK9</accession>
<dbReference type="InterPro" id="IPR018163">
    <property type="entry name" value="Thr/Ala-tRNA-synth_IIc_edit"/>
</dbReference>
<protein>
    <submittedName>
        <fullName evidence="1">Ser-tRNA(Ala) deacylase AlaX (Editing enzyme)</fullName>
    </submittedName>
</protein>
<dbReference type="RefSeq" id="WP_074870724.1">
    <property type="nucleotide sequence ID" value="NZ_FOAS01000026.1"/>
</dbReference>
<sequence>MTKKIYWESLAPEAEVEVLSCVWLESGGGALRLDATPFHPQGGGQPSDIGRIGDAVVIRVELDDGELIHYTDRPVLPGKAWAVIDVTWREKNSRLHSAGHLIGHALESIKWAPVKAHHWPGEGRVVCVAREGAASVDLNTVQRLCDELISQDLPCEIRVSESGYREVGFGDLAPYGCGGTHVSSTGKLEGLCVLSTELKKGKLSIFYEID</sequence>
<dbReference type="AlphaFoldDB" id="A0A1H7TCK9"/>
<dbReference type="Proteomes" id="UP000185766">
    <property type="component" value="Unassembled WGS sequence"/>
</dbReference>
<dbReference type="SUPFAM" id="SSF50447">
    <property type="entry name" value="Translation proteins"/>
    <property type="match status" value="1"/>
</dbReference>
<dbReference type="EMBL" id="FOAS01000026">
    <property type="protein sequence ID" value="SEL82174.1"/>
    <property type="molecule type" value="Genomic_DNA"/>
</dbReference>
<dbReference type="GO" id="GO:0000166">
    <property type="term" value="F:nucleotide binding"/>
    <property type="evidence" value="ECO:0007669"/>
    <property type="project" value="InterPro"/>
</dbReference>
<evidence type="ECO:0000313" key="1">
    <source>
        <dbReference type="EMBL" id="SEL82174.1"/>
    </source>
</evidence>
<keyword evidence="2" id="KW-1185">Reference proteome</keyword>
<name>A0A1H7TCK9_9GAMM</name>
<dbReference type="PANTHER" id="PTHR43462:SF2">
    <property type="entry name" value="THREONYL AND ALANYL TRNA SYNTHETASE SECOND ADDITIONAL DOMAIN-CONTAINING PROTEIN"/>
    <property type="match status" value="1"/>
</dbReference>
<dbReference type="PANTHER" id="PTHR43462">
    <property type="entry name" value="ALANYL-TRNA EDITING PROTEIN"/>
    <property type="match status" value="1"/>
</dbReference>
<dbReference type="Gene3D" id="2.40.30.130">
    <property type="match status" value="1"/>
</dbReference>
<dbReference type="InterPro" id="IPR051335">
    <property type="entry name" value="Alanyl-tRNA_Editing_Enzymes"/>
</dbReference>
<gene>
    <name evidence="1" type="ORF">SAMN05216214_12616</name>
</gene>
<dbReference type="STRING" id="1429083.GCA_001885685_00945"/>